<comment type="caution">
    <text evidence="2">The sequence shown here is derived from an EMBL/GenBank/DDBJ whole genome shotgun (WGS) entry which is preliminary data.</text>
</comment>
<dbReference type="PROSITE" id="PS50097">
    <property type="entry name" value="BTB"/>
    <property type="match status" value="1"/>
</dbReference>
<feature type="non-terminal residue" evidence="2">
    <location>
        <position position="220"/>
    </location>
</feature>
<gene>
    <name evidence="2" type="ORF">BKA55DRAFT_519192</name>
</gene>
<sequence>TLSDAVIRCGARDFAVHSLILYCHSEYFRKQLDGPWKESSDRVIDIMDFDPTVVEAMTRFMYCFDYESPADPSAMVFHAKVYQIADKYGIEALKRLSATKYRASIDAGWEADGFATAVALAYTTTPPGDRGLRDIAVEVAFNNIGTLMGQDAFCETLSDNADLAANMIRFMHEKLERVQEYKCSDCKRVFLIGFPEFQDPARLDYCPVCKSWNTSWWITP</sequence>
<keyword evidence="3" id="KW-1185">Reference proteome</keyword>
<dbReference type="InterPro" id="IPR000210">
    <property type="entry name" value="BTB/POZ_dom"/>
</dbReference>
<dbReference type="PANTHER" id="PTHR47843:SF5">
    <property type="entry name" value="BTB_POZ DOMAIN PROTEIN"/>
    <property type="match status" value="1"/>
</dbReference>
<evidence type="ECO:0000259" key="1">
    <source>
        <dbReference type="PROSITE" id="PS50097"/>
    </source>
</evidence>
<dbReference type="Pfam" id="PF00651">
    <property type="entry name" value="BTB"/>
    <property type="match status" value="1"/>
</dbReference>
<organism evidence="2 3">
    <name type="scientific">Fusarium redolens</name>
    <dbReference type="NCBI Taxonomy" id="48865"/>
    <lineage>
        <taxon>Eukaryota</taxon>
        <taxon>Fungi</taxon>
        <taxon>Dikarya</taxon>
        <taxon>Ascomycota</taxon>
        <taxon>Pezizomycotina</taxon>
        <taxon>Sordariomycetes</taxon>
        <taxon>Hypocreomycetidae</taxon>
        <taxon>Hypocreales</taxon>
        <taxon>Nectriaceae</taxon>
        <taxon>Fusarium</taxon>
        <taxon>Fusarium redolens species complex</taxon>
    </lineage>
</organism>
<dbReference type="Proteomes" id="UP000720189">
    <property type="component" value="Unassembled WGS sequence"/>
</dbReference>
<dbReference type="InterPro" id="IPR011333">
    <property type="entry name" value="SKP1/BTB/POZ_sf"/>
</dbReference>
<dbReference type="OrthoDB" id="6359816at2759"/>
<dbReference type="SMART" id="SM00225">
    <property type="entry name" value="BTB"/>
    <property type="match status" value="1"/>
</dbReference>
<dbReference type="SUPFAM" id="SSF54695">
    <property type="entry name" value="POZ domain"/>
    <property type="match status" value="1"/>
</dbReference>
<dbReference type="RefSeq" id="XP_046045900.1">
    <property type="nucleotide sequence ID" value="XM_046188321.1"/>
</dbReference>
<name>A0A9P9GJ81_FUSRE</name>
<evidence type="ECO:0000313" key="3">
    <source>
        <dbReference type="Proteomes" id="UP000720189"/>
    </source>
</evidence>
<dbReference type="CDD" id="cd18186">
    <property type="entry name" value="BTB_POZ_ZBTB_KLHL-like"/>
    <property type="match status" value="1"/>
</dbReference>
<accession>A0A9P9GJ81</accession>
<dbReference type="GeneID" id="70218275"/>
<dbReference type="EMBL" id="JAGMUX010000014">
    <property type="protein sequence ID" value="KAH7240106.1"/>
    <property type="molecule type" value="Genomic_DNA"/>
</dbReference>
<evidence type="ECO:0000313" key="2">
    <source>
        <dbReference type="EMBL" id="KAH7240106.1"/>
    </source>
</evidence>
<feature type="domain" description="BTB" evidence="1">
    <location>
        <begin position="3"/>
        <end position="70"/>
    </location>
</feature>
<dbReference type="Gene3D" id="3.30.710.10">
    <property type="entry name" value="Potassium Channel Kv1.1, Chain A"/>
    <property type="match status" value="1"/>
</dbReference>
<reference evidence="2" key="1">
    <citation type="journal article" date="2021" name="Nat. Commun.">
        <title>Genetic determinants of endophytism in the Arabidopsis root mycobiome.</title>
        <authorList>
            <person name="Mesny F."/>
            <person name="Miyauchi S."/>
            <person name="Thiergart T."/>
            <person name="Pickel B."/>
            <person name="Atanasova L."/>
            <person name="Karlsson M."/>
            <person name="Huettel B."/>
            <person name="Barry K.W."/>
            <person name="Haridas S."/>
            <person name="Chen C."/>
            <person name="Bauer D."/>
            <person name="Andreopoulos W."/>
            <person name="Pangilinan J."/>
            <person name="LaButti K."/>
            <person name="Riley R."/>
            <person name="Lipzen A."/>
            <person name="Clum A."/>
            <person name="Drula E."/>
            <person name="Henrissat B."/>
            <person name="Kohler A."/>
            <person name="Grigoriev I.V."/>
            <person name="Martin F.M."/>
            <person name="Hacquard S."/>
        </authorList>
    </citation>
    <scope>NUCLEOTIDE SEQUENCE</scope>
    <source>
        <strain evidence="2">MPI-CAGE-AT-0023</strain>
    </source>
</reference>
<dbReference type="AlphaFoldDB" id="A0A9P9GJ81"/>
<proteinExistence type="predicted"/>
<dbReference type="PANTHER" id="PTHR47843">
    <property type="entry name" value="BTB DOMAIN-CONTAINING PROTEIN-RELATED"/>
    <property type="match status" value="1"/>
</dbReference>
<protein>
    <recommendedName>
        <fullName evidence="1">BTB domain-containing protein</fullName>
    </recommendedName>
</protein>